<dbReference type="Gene3D" id="3.30.450.20">
    <property type="entry name" value="PAS domain"/>
    <property type="match status" value="2"/>
</dbReference>
<evidence type="ECO:0000256" key="1">
    <source>
        <dbReference type="ARBA" id="ARBA00000085"/>
    </source>
</evidence>
<keyword evidence="3" id="KW-0597">Phosphoprotein</keyword>
<evidence type="ECO:0000259" key="11">
    <source>
        <dbReference type="PROSITE" id="PS50113"/>
    </source>
</evidence>
<dbReference type="InterPro" id="IPR035965">
    <property type="entry name" value="PAS-like_dom_sf"/>
</dbReference>
<feature type="domain" description="Histidine kinase" evidence="10">
    <location>
        <begin position="427"/>
        <end position="690"/>
    </location>
</feature>
<sequence length="698" mass="74680">MRLPRRLPSPVAALLSQIADVPGVPYAPPDPFSPPASAPPPGVAGGRIHPSPPDVAPMGGFSYAASVILPQTGWHASEFLPRLVGELSSPGNLSVLEREMHRQATGAPTPYSLALRGETGTPVELLVTPRPLRGVATGTEGEGPVLCATLTATPLPSQSSEGPAPAWSERTRLLNLLDRLPAYVVLLGPDYSIRYENRGFRQLFGPGVGRPCYEVIRGHSQPCALCPPFDVFDSRTLCVCEWACPDRRSAFRIYSYPFEDVDGSPLVLKLGIDITSGVRAQEALSISEGRYRSITDNLTLGIAVLDRALGITASNPRLREWFGDAAAPGGLLCRMLAEHCGEDNTRCPGCACLATFRDGQTHEWRLETTARSGGRRSYRLTSCPILAGDGGVDSVIVMLEDETDRLRVEERLQRARKLEAMGTLATGIAHEINQPLSALQLYAGSLEMLAEKDRAPDRETLLARLSLILGETARIRDIIDHMRALVAHGDTALSPTQVEAAVDRALGLVGAQLRAHQVTVDRALPPDLPAVRANPVQLEQVVINLVVNAMHALDAREPAGGQDRRIRIEAAYRPAPRGGAERPELPDRPDRPDRAERPEHGDGQGACPADGEAPAGRVLLTVVDNGPGLQGLEDRVFDPFFTTKGPHKGLGLGLAIVHSFVESWGGEISVSGGEPPMTGAAFTLALRRASPPESGSDG</sequence>
<dbReference type="GO" id="GO:0000155">
    <property type="term" value="F:phosphorelay sensor kinase activity"/>
    <property type="evidence" value="ECO:0007669"/>
    <property type="project" value="InterPro"/>
</dbReference>
<evidence type="ECO:0000256" key="7">
    <source>
        <dbReference type="ARBA" id="ARBA00022840"/>
    </source>
</evidence>
<dbReference type="Pfam" id="PF00512">
    <property type="entry name" value="HisKA"/>
    <property type="match status" value="1"/>
</dbReference>
<dbReference type="EC" id="2.7.13.3" evidence="2"/>
<feature type="compositionally biased region" description="Basic and acidic residues" evidence="9">
    <location>
        <begin position="579"/>
        <end position="602"/>
    </location>
</feature>
<dbReference type="InterPro" id="IPR004358">
    <property type="entry name" value="Sig_transdc_His_kin-like_C"/>
</dbReference>
<evidence type="ECO:0000256" key="6">
    <source>
        <dbReference type="ARBA" id="ARBA00022777"/>
    </source>
</evidence>
<proteinExistence type="predicted"/>
<evidence type="ECO:0000256" key="4">
    <source>
        <dbReference type="ARBA" id="ARBA00022679"/>
    </source>
</evidence>
<dbReference type="Gene3D" id="3.30.565.10">
    <property type="entry name" value="Histidine kinase-like ATPase, C-terminal domain"/>
    <property type="match status" value="1"/>
</dbReference>
<dbReference type="Pfam" id="PF02518">
    <property type="entry name" value="HATPase_c"/>
    <property type="match status" value="1"/>
</dbReference>
<evidence type="ECO:0000256" key="2">
    <source>
        <dbReference type="ARBA" id="ARBA00012438"/>
    </source>
</evidence>
<gene>
    <name evidence="12" type="ordered locus">DvMF_2678</name>
</gene>
<dbReference type="eggNOG" id="COG4191">
    <property type="taxonomic scope" value="Bacteria"/>
</dbReference>
<dbReference type="SMART" id="SM00387">
    <property type="entry name" value="HATPase_c"/>
    <property type="match status" value="1"/>
</dbReference>
<dbReference type="PROSITE" id="PS50109">
    <property type="entry name" value="HIS_KIN"/>
    <property type="match status" value="1"/>
</dbReference>
<feature type="region of interest" description="Disordered" evidence="9">
    <location>
        <begin position="26"/>
        <end position="51"/>
    </location>
</feature>
<dbReference type="SUPFAM" id="SSF47384">
    <property type="entry name" value="Homodimeric domain of signal transducing histidine kinase"/>
    <property type="match status" value="1"/>
</dbReference>
<reference evidence="12" key="1">
    <citation type="submission" date="2008-10" db="EMBL/GenBank/DDBJ databases">
        <title>Complete sequence of Desulfovibrio vulgaris str. 'Miyazaki F'.</title>
        <authorList>
            <person name="Lucas S."/>
            <person name="Copeland A."/>
            <person name="Lapidus A."/>
            <person name="Glavina del Rio T."/>
            <person name="Dalin E."/>
            <person name="Tice H."/>
            <person name="Bruce D."/>
            <person name="Goodwin L."/>
            <person name="Pitluck S."/>
            <person name="Sims D."/>
            <person name="Brettin T."/>
            <person name="Detter J.C."/>
            <person name="Han C."/>
            <person name="Larimer F."/>
            <person name="Land M."/>
            <person name="Hauser L."/>
            <person name="Kyrpides N."/>
            <person name="Mikhailova N."/>
            <person name="Hazen T.C."/>
            <person name="Richardson P."/>
        </authorList>
    </citation>
    <scope>NUCLEOTIDE SEQUENCE</scope>
    <source>
        <strain evidence="12">Miyazaki F</strain>
    </source>
</reference>
<feature type="compositionally biased region" description="Pro residues" evidence="9">
    <location>
        <begin position="26"/>
        <end position="42"/>
    </location>
</feature>
<dbReference type="CDD" id="cd00082">
    <property type="entry name" value="HisKA"/>
    <property type="match status" value="1"/>
</dbReference>
<protein>
    <recommendedName>
        <fullName evidence="2">histidine kinase</fullName>
        <ecNumber evidence="2">2.7.13.3</ecNumber>
    </recommendedName>
</protein>
<feature type="region of interest" description="Disordered" evidence="9">
    <location>
        <begin position="571"/>
        <end position="612"/>
    </location>
</feature>
<dbReference type="KEGG" id="dvm:DvMF_2678"/>
<dbReference type="PANTHER" id="PTHR43065:SF10">
    <property type="entry name" value="PEROXIDE STRESS-ACTIVATED HISTIDINE KINASE MAK3"/>
    <property type="match status" value="1"/>
</dbReference>
<dbReference type="PANTHER" id="PTHR43065">
    <property type="entry name" value="SENSOR HISTIDINE KINASE"/>
    <property type="match status" value="1"/>
</dbReference>
<evidence type="ECO:0000259" key="10">
    <source>
        <dbReference type="PROSITE" id="PS50109"/>
    </source>
</evidence>
<dbReference type="GO" id="GO:0005524">
    <property type="term" value="F:ATP binding"/>
    <property type="evidence" value="ECO:0007669"/>
    <property type="project" value="UniProtKB-KW"/>
</dbReference>
<evidence type="ECO:0000313" key="12">
    <source>
        <dbReference type="EMBL" id="ACL09617.1"/>
    </source>
</evidence>
<dbReference type="Pfam" id="PF13188">
    <property type="entry name" value="PAS_8"/>
    <property type="match status" value="1"/>
</dbReference>
<keyword evidence="7" id="KW-0067">ATP-binding</keyword>
<comment type="catalytic activity">
    <reaction evidence="1">
        <text>ATP + protein L-histidine = ADP + protein N-phospho-L-histidine.</text>
        <dbReference type="EC" id="2.7.13.3"/>
    </reaction>
</comment>
<dbReference type="SMART" id="SM00388">
    <property type="entry name" value="HisKA"/>
    <property type="match status" value="1"/>
</dbReference>
<keyword evidence="4" id="KW-0808">Transferase</keyword>
<dbReference type="InterPro" id="IPR003594">
    <property type="entry name" value="HATPase_dom"/>
</dbReference>
<dbReference type="PRINTS" id="PR00344">
    <property type="entry name" value="BCTRLSENSOR"/>
</dbReference>
<dbReference type="SUPFAM" id="SSF55874">
    <property type="entry name" value="ATPase domain of HSP90 chaperone/DNA topoisomerase II/histidine kinase"/>
    <property type="match status" value="1"/>
</dbReference>
<dbReference type="SUPFAM" id="SSF55785">
    <property type="entry name" value="PYP-like sensor domain (PAS domain)"/>
    <property type="match status" value="2"/>
</dbReference>
<dbReference type="InterPro" id="IPR036890">
    <property type="entry name" value="HATPase_C_sf"/>
</dbReference>
<name>B8DIV6_NITV9</name>
<evidence type="ECO:0000256" key="9">
    <source>
        <dbReference type="SAM" id="MobiDB-lite"/>
    </source>
</evidence>
<keyword evidence="6 12" id="KW-0418">Kinase</keyword>
<dbReference type="STRING" id="883.DvMF_2678"/>
<dbReference type="InterPro" id="IPR000014">
    <property type="entry name" value="PAS"/>
</dbReference>
<dbReference type="AlphaFoldDB" id="B8DIV6"/>
<dbReference type="InterPro" id="IPR036097">
    <property type="entry name" value="HisK_dim/P_sf"/>
</dbReference>
<dbReference type="InterPro" id="IPR003661">
    <property type="entry name" value="HisK_dim/P_dom"/>
</dbReference>
<keyword evidence="8" id="KW-0902">Two-component regulatory system</keyword>
<evidence type="ECO:0000256" key="5">
    <source>
        <dbReference type="ARBA" id="ARBA00022741"/>
    </source>
</evidence>
<dbReference type="InterPro" id="IPR000700">
    <property type="entry name" value="PAS-assoc_C"/>
</dbReference>
<organism evidence="12">
    <name type="scientific">Nitratidesulfovibrio vulgaris (strain DSM 19637 / Miyazaki F)</name>
    <name type="common">Desulfovibrio vulgaris</name>
    <dbReference type="NCBI Taxonomy" id="883"/>
    <lineage>
        <taxon>Bacteria</taxon>
        <taxon>Pseudomonadati</taxon>
        <taxon>Thermodesulfobacteriota</taxon>
        <taxon>Desulfovibrionia</taxon>
        <taxon>Desulfovibrionales</taxon>
        <taxon>Desulfovibrionaceae</taxon>
        <taxon>Nitratidesulfovibrio</taxon>
    </lineage>
</organism>
<dbReference type="Gene3D" id="1.10.287.130">
    <property type="match status" value="1"/>
</dbReference>
<dbReference type="HOGENOM" id="CLU_441941_0_0_7"/>
<evidence type="ECO:0000256" key="3">
    <source>
        <dbReference type="ARBA" id="ARBA00022553"/>
    </source>
</evidence>
<dbReference type="InterPro" id="IPR005467">
    <property type="entry name" value="His_kinase_dom"/>
</dbReference>
<dbReference type="PROSITE" id="PS50113">
    <property type="entry name" value="PAC"/>
    <property type="match status" value="1"/>
</dbReference>
<keyword evidence="5" id="KW-0547">Nucleotide-binding</keyword>
<evidence type="ECO:0000256" key="8">
    <source>
        <dbReference type="ARBA" id="ARBA00023012"/>
    </source>
</evidence>
<dbReference type="EMBL" id="CP001197">
    <property type="protein sequence ID" value="ACL09617.1"/>
    <property type="molecule type" value="Genomic_DNA"/>
</dbReference>
<accession>B8DIV6</accession>
<feature type="domain" description="PAC" evidence="11">
    <location>
        <begin position="360"/>
        <end position="414"/>
    </location>
</feature>